<dbReference type="Gene3D" id="1.20.120.530">
    <property type="entry name" value="GntR ligand-binding domain-like"/>
    <property type="match status" value="1"/>
</dbReference>
<keyword evidence="3" id="KW-0804">Transcription</keyword>
<evidence type="ECO:0000313" key="6">
    <source>
        <dbReference type="EMBL" id="RTJ98291.1"/>
    </source>
</evidence>
<dbReference type="GO" id="GO:0003677">
    <property type="term" value="F:DNA binding"/>
    <property type="evidence" value="ECO:0007669"/>
    <property type="project" value="UniProtKB-KW"/>
</dbReference>
<dbReference type="EMBL" id="MJVJ01000045">
    <property type="protein sequence ID" value="OEV49707.1"/>
    <property type="molecule type" value="Genomic_DNA"/>
</dbReference>
<dbReference type="Proteomes" id="UP000865560">
    <property type="component" value="Unassembled WGS sequence"/>
</dbReference>
<protein>
    <submittedName>
        <fullName evidence="6">GntR family transcriptional regulator</fullName>
    </submittedName>
</protein>
<comment type="caution">
    <text evidence="6">The sequence shown here is derived from an EMBL/GenBank/DDBJ whole genome shotgun (WGS) entry which is preliminary data.</text>
</comment>
<evidence type="ECO:0000256" key="1">
    <source>
        <dbReference type="ARBA" id="ARBA00023015"/>
    </source>
</evidence>
<dbReference type="SUPFAM" id="SSF46785">
    <property type="entry name" value="Winged helix' DNA-binding domain"/>
    <property type="match status" value="1"/>
</dbReference>
<dbReference type="InterPro" id="IPR011711">
    <property type="entry name" value="GntR_C"/>
</dbReference>
<dbReference type="Gene3D" id="1.10.10.10">
    <property type="entry name" value="Winged helix-like DNA-binding domain superfamily/Winged helix DNA-binding domain"/>
    <property type="match status" value="1"/>
</dbReference>
<reference evidence="6 7" key="2">
    <citation type="journal article" date="2019" name="Appl. Environ. Microbiol.">
        <title>Population genetics and characterization of Campylobacter jejuni isolates in western jackdaws and game birds in Finland.</title>
        <authorList>
            <person name="Kovanen S."/>
            <person name="Rossi M."/>
            <person name="Pohja-Mykra M."/>
            <person name="Nieminen T."/>
            <person name="Raunio-Saarnisto M."/>
            <person name="Sauvala M."/>
            <person name="Fredriksson-Ahomaa M."/>
            <person name="Hanninen M.L."/>
            <person name="Kivisto R."/>
        </authorList>
    </citation>
    <scope>NUCLEOTIDE SEQUENCE [LARGE SCALE GENOMIC DNA]</scope>
    <source>
        <strain evidence="6 7">CB304</strain>
    </source>
</reference>
<dbReference type="InterPro" id="IPR000524">
    <property type="entry name" value="Tscrpt_reg_HTH_GntR"/>
</dbReference>
<evidence type="ECO:0000313" key="8">
    <source>
        <dbReference type="Proteomes" id="UP000865560"/>
    </source>
</evidence>
<accession>A0A1E7NIW0</accession>
<dbReference type="Proteomes" id="UP000286791">
    <property type="component" value="Unassembled WGS sequence"/>
</dbReference>
<dbReference type="InterPro" id="IPR036390">
    <property type="entry name" value="WH_DNA-bd_sf"/>
</dbReference>
<dbReference type="GO" id="GO:0003700">
    <property type="term" value="F:DNA-binding transcription factor activity"/>
    <property type="evidence" value="ECO:0007669"/>
    <property type="project" value="InterPro"/>
</dbReference>
<evidence type="ECO:0000313" key="5">
    <source>
        <dbReference type="EMBL" id="OEV49707.1"/>
    </source>
</evidence>
<dbReference type="SMART" id="SM00895">
    <property type="entry name" value="FCD"/>
    <property type="match status" value="1"/>
</dbReference>
<keyword evidence="2" id="KW-0238">DNA-binding</keyword>
<sequence length="193" mass="21853">MSSDRIYDFIFKSIKDGKLKPNDRVKEQDLVEQSGLSRTSIREALGLLQNGGILVQDGKNGLIVAGLDLISITKLYEIRELLEGEVAKLATLHASMTEIEILVNILKVQKNIKELNELRASNILFHQTLYRCSGNHYLFKIMENLDRSLLLLGDGTLAKEKRPKEAYEEHLAVVNAIKERNALEAERLAKFHI</sequence>
<keyword evidence="1" id="KW-0805">Transcription regulation</keyword>
<reference evidence="5 8" key="1">
    <citation type="submission" date="2016-09" db="EMBL/GenBank/DDBJ databases">
        <title>Campylobacter from American crows.</title>
        <authorList>
            <person name="Weis A.M."/>
            <person name="Weimer B.C."/>
            <person name="Townsend A.K."/>
            <person name="Taff C."/>
        </authorList>
    </citation>
    <scope>NUCLEOTIDE SEQUENCE [LARGE SCALE GENOMIC DNA]</scope>
    <source>
        <strain evidence="5 8">BCW_3791</strain>
    </source>
</reference>
<dbReference type="SMART" id="SM00345">
    <property type="entry name" value="HTH_GNTR"/>
    <property type="match status" value="1"/>
</dbReference>
<name>A0A1E7NIW0_CAMJU</name>
<evidence type="ECO:0000313" key="7">
    <source>
        <dbReference type="Proteomes" id="UP000286791"/>
    </source>
</evidence>
<evidence type="ECO:0000259" key="4">
    <source>
        <dbReference type="PROSITE" id="PS50949"/>
    </source>
</evidence>
<dbReference type="Pfam" id="PF00392">
    <property type="entry name" value="GntR"/>
    <property type="match status" value="1"/>
</dbReference>
<evidence type="ECO:0000256" key="3">
    <source>
        <dbReference type="ARBA" id="ARBA00023163"/>
    </source>
</evidence>
<dbReference type="AlphaFoldDB" id="A0A1E7NIW0"/>
<organism evidence="6 7">
    <name type="scientific">Campylobacter jejuni</name>
    <dbReference type="NCBI Taxonomy" id="197"/>
    <lineage>
        <taxon>Bacteria</taxon>
        <taxon>Pseudomonadati</taxon>
        <taxon>Campylobacterota</taxon>
        <taxon>Epsilonproteobacteria</taxon>
        <taxon>Campylobacterales</taxon>
        <taxon>Campylobacteraceae</taxon>
        <taxon>Campylobacter</taxon>
    </lineage>
</organism>
<dbReference type="PANTHER" id="PTHR43537">
    <property type="entry name" value="TRANSCRIPTIONAL REGULATOR, GNTR FAMILY"/>
    <property type="match status" value="1"/>
</dbReference>
<dbReference type="PROSITE" id="PS50949">
    <property type="entry name" value="HTH_GNTR"/>
    <property type="match status" value="1"/>
</dbReference>
<dbReference type="EMBL" id="PRCE01000026">
    <property type="protein sequence ID" value="RTJ98291.1"/>
    <property type="molecule type" value="Genomic_DNA"/>
</dbReference>
<dbReference type="Pfam" id="PF07729">
    <property type="entry name" value="FCD"/>
    <property type="match status" value="1"/>
</dbReference>
<dbReference type="RefSeq" id="WP_070243257.1">
    <property type="nucleotide sequence ID" value="NZ_MJVT01000057.1"/>
</dbReference>
<feature type="domain" description="HTH gntR-type" evidence="4">
    <location>
        <begin position="1"/>
        <end position="67"/>
    </location>
</feature>
<dbReference type="InterPro" id="IPR036388">
    <property type="entry name" value="WH-like_DNA-bd_sf"/>
</dbReference>
<dbReference type="InterPro" id="IPR008920">
    <property type="entry name" value="TF_FadR/GntR_C"/>
</dbReference>
<evidence type="ECO:0000256" key="2">
    <source>
        <dbReference type="ARBA" id="ARBA00023125"/>
    </source>
</evidence>
<gene>
    <name evidence="5" type="ORF">AJY60_01430</name>
    <name evidence="6" type="ORF">C3H48_04625</name>
</gene>
<dbReference type="SUPFAM" id="SSF48008">
    <property type="entry name" value="GntR ligand-binding domain-like"/>
    <property type="match status" value="1"/>
</dbReference>
<dbReference type="PANTHER" id="PTHR43537:SF49">
    <property type="entry name" value="TRANSCRIPTIONAL REGULATORY PROTEIN"/>
    <property type="match status" value="1"/>
</dbReference>
<proteinExistence type="predicted"/>